<keyword evidence="2" id="KW-1185">Reference proteome</keyword>
<dbReference type="GO" id="GO:0005840">
    <property type="term" value="C:ribosome"/>
    <property type="evidence" value="ECO:0007669"/>
    <property type="project" value="UniProtKB-KW"/>
</dbReference>
<keyword evidence="3" id="KW-0689">Ribosomal protein</keyword>
<keyword evidence="3" id="KW-0687">Ribonucleoprotein</keyword>
<reference evidence="3" key="1">
    <citation type="submission" date="2025-08" db="UniProtKB">
        <authorList>
            <consortium name="RefSeq"/>
        </authorList>
    </citation>
    <scope>IDENTIFICATION</scope>
</reference>
<dbReference type="AlphaFoldDB" id="A0AAJ6YEC9"/>
<dbReference type="PANTHER" id="PTHR11451:SF44">
    <property type="entry name" value="THREONINE--TRNA LIGASE, CHLOROPLASTIC_MITOCHONDRIAL 2"/>
    <property type="match status" value="1"/>
</dbReference>
<dbReference type="SUPFAM" id="SSF55186">
    <property type="entry name" value="ThrRS/AlaRS common domain"/>
    <property type="match status" value="1"/>
</dbReference>
<evidence type="ECO:0000256" key="1">
    <source>
        <dbReference type="ARBA" id="ARBA00022917"/>
    </source>
</evidence>
<keyword evidence="1" id="KW-0648">Protein biosynthesis</keyword>
<gene>
    <name evidence="3" type="primary">LOC105361099</name>
</gene>
<protein>
    <submittedName>
        <fullName evidence="3">39S ribosomal protein L39, mitochondrial</fullName>
    </submittedName>
</protein>
<dbReference type="GO" id="GO:0005739">
    <property type="term" value="C:mitochondrion"/>
    <property type="evidence" value="ECO:0007669"/>
    <property type="project" value="TreeGrafter"/>
</dbReference>
<dbReference type="GO" id="GO:0006435">
    <property type="term" value="P:threonyl-tRNA aminoacylation"/>
    <property type="evidence" value="ECO:0007669"/>
    <property type="project" value="TreeGrafter"/>
</dbReference>
<accession>A0AAJ6YEC9</accession>
<dbReference type="CTD" id="54148"/>
<dbReference type="Gene3D" id="3.30.980.10">
    <property type="entry name" value="Threonyl-trna Synthetase, Chain A, domain 2"/>
    <property type="match status" value="1"/>
</dbReference>
<dbReference type="GO" id="GO:0004829">
    <property type="term" value="F:threonine-tRNA ligase activity"/>
    <property type="evidence" value="ECO:0007669"/>
    <property type="project" value="TreeGrafter"/>
</dbReference>
<dbReference type="RefSeq" id="XP_011496508.1">
    <property type="nucleotide sequence ID" value="XM_011498206.1"/>
</dbReference>
<dbReference type="KEGG" id="csol:105361099"/>
<proteinExistence type="predicted"/>
<dbReference type="GO" id="GO:0000166">
    <property type="term" value="F:nucleotide binding"/>
    <property type="evidence" value="ECO:0007669"/>
    <property type="project" value="InterPro"/>
</dbReference>
<sequence length="341" mass="38771">MIQGIISVCCAAIRVHAQIQSRNLTVCVRDEWRKRRNVIFDNERERQKADVGRIEKISVKYIKPSGEEEVNMMMNKDLSTPTDCALHDSEFAMKTGALSLVDGIPWDMHKPLSNDCKLEVLTMQMIKKSSSLNFAFWRTCSLILGATIDSSFKDDIILYLHSFTWPNVRSGSFLCDAIIDVNNWKPTEAELRALSAQFVKFTRQSLPVERLVVKEEIALDMYQENPFKSQQIPNIAKSQEGNVTLYRIGEHIDISRGPMVGHTGIVGKATITAVHKLESEEENRYRFQGIALPSGVFLNHFAYGILEERARQLNKTTWMPQKQFEDTDESANTVVAQIAQN</sequence>
<dbReference type="GeneID" id="105361099"/>
<organism evidence="2 3">
    <name type="scientific">Ceratosolen solmsi marchali</name>
    <dbReference type="NCBI Taxonomy" id="326594"/>
    <lineage>
        <taxon>Eukaryota</taxon>
        <taxon>Metazoa</taxon>
        <taxon>Ecdysozoa</taxon>
        <taxon>Arthropoda</taxon>
        <taxon>Hexapoda</taxon>
        <taxon>Insecta</taxon>
        <taxon>Pterygota</taxon>
        <taxon>Neoptera</taxon>
        <taxon>Endopterygota</taxon>
        <taxon>Hymenoptera</taxon>
        <taxon>Apocrita</taxon>
        <taxon>Proctotrupomorpha</taxon>
        <taxon>Chalcidoidea</taxon>
        <taxon>Agaonidae</taxon>
        <taxon>Agaoninae</taxon>
        <taxon>Ceratosolen</taxon>
    </lineage>
</organism>
<name>A0AAJ6YEC9_9HYME</name>
<dbReference type="PANTHER" id="PTHR11451">
    <property type="entry name" value="THREONINE-TRNA LIGASE"/>
    <property type="match status" value="1"/>
</dbReference>
<dbReference type="Gene3D" id="3.10.20.30">
    <property type="match status" value="1"/>
</dbReference>
<evidence type="ECO:0000313" key="3">
    <source>
        <dbReference type="RefSeq" id="XP_011496508.1"/>
    </source>
</evidence>
<dbReference type="Proteomes" id="UP000695007">
    <property type="component" value="Unplaced"/>
</dbReference>
<dbReference type="CDD" id="cd01667">
    <property type="entry name" value="TGS_ThrRS"/>
    <property type="match status" value="1"/>
</dbReference>
<dbReference type="InterPro" id="IPR012675">
    <property type="entry name" value="Beta-grasp_dom_sf"/>
</dbReference>
<evidence type="ECO:0000313" key="2">
    <source>
        <dbReference type="Proteomes" id="UP000695007"/>
    </source>
</evidence>
<dbReference type="InterPro" id="IPR018163">
    <property type="entry name" value="Thr/Ala-tRNA-synth_IIc_edit"/>
</dbReference>